<proteinExistence type="predicted"/>
<evidence type="ECO:0000313" key="1">
    <source>
        <dbReference type="EMBL" id="MCP9611356.1"/>
    </source>
</evidence>
<organism evidence="1 2">
    <name type="scientific">Coprobacter tertius</name>
    <dbReference type="NCBI Taxonomy" id="2944915"/>
    <lineage>
        <taxon>Bacteria</taxon>
        <taxon>Pseudomonadati</taxon>
        <taxon>Bacteroidota</taxon>
        <taxon>Bacteroidia</taxon>
        <taxon>Bacteroidales</taxon>
        <taxon>Barnesiellaceae</taxon>
        <taxon>Coprobacter</taxon>
    </lineage>
</organism>
<accession>A0ABT1MG72</accession>
<reference evidence="1 2" key="1">
    <citation type="submission" date="2022-07" db="EMBL/GenBank/DDBJ databases">
        <title>Fecal culturing of patients with breast cancer.</title>
        <authorList>
            <person name="Teng N.M.Y."/>
            <person name="Kiu R."/>
            <person name="Evans R."/>
            <person name="Baker D.J."/>
            <person name="Zenner C."/>
            <person name="Robinson S.D."/>
            <person name="Hall L.J."/>
        </authorList>
    </citation>
    <scope>NUCLEOTIDE SEQUENCE [LARGE SCALE GENOMIC DNA]</scope>
    <source>
        <strain evidence="1 2">LH1063</strain>
    </source>
</reference>
<dbReference type="Proteomes" id="UP001205603">
    <property type="component" value="Unassembled WGS sequence"/>
</dbReference>
<keyword evidence="2" id="KW-1185">Reference proteome</keyword>
<sequence>MEPETIEIKVAEYYDQPKYYGDMPEAVFNALEAAFISGAETAIVPKAAFEMMLRSFENGRKEA</sequence>
<protein>
    <submittedName>
        <fullName evidence="1">Uncharacterized protein</fullName>
    </submittedName>
</protein>
<dbReference type="EMBL" id="JANDHW010000003">
    <property type="protein sequence ID" value="MCP9611356.1"/>
    <property type="molecule type" value="Genomic_DNA"/>
</dbReference>
<name>A0ABT1MG72_9BACT</name>
<dbReference type="RefSeq" id="WP_196053049.1">
    <property type="nucleotide sequence ID" value="NZ_JANDHW010000003.1"/>
</dbReference>
<evidence type="ECO:0000313" key="2">
    <source>
        <dbReference type="Proteomes" id="UP001205603"/>
    </source>
</evidence>
<gene>
    <name evidence="1" type="ORF">NMU02_04535</name>
</gene>
<comment type="caution">
    <text evidence="1">The sequence shown here is derived from an EMBL/GenBank/DDBJ whole genome shotgun (WGS) entry which is preliminary data.</text>
</comment>